<dbReference type="PANTHER" id="PTHR46332:SF5">
    <property type="entry name" value="ASPARTATE BETA-HYDROXYLASE DOMAIN CONTAINING 2"/>
    <property type="match status" value="1"/>
</dbReference>
<protein>
    <submittedName>
        <fullName evidence="5">Aspartyl/asparaginyl beta-hydroxylase domain-containing protein</fullName>
    </submittedName>
</protein>
<dbReference type="Gene3D" id="2.60.120.330">
    <property type="entry name" value="B-lactam Antibiotic, Isopenicillin N Synthase, Chain"/>
    <property type="match status" value="1"/>
</dbReference>
<dbReference type="Pfam" id="PF05118">
    <property type="entry name" value="Asp_Arg_Hydrox"/>
    <property type="match status" value="1"/>
</dbReference>
<feature type="domain" description="Aspartyl/asparaginy/proline hydroxylase" evidence="4">
    <location>
        <begin position="199"/>
        <end position="363"/>
    </location>
</feature>
<keyword evidence="6" id="KW-1185">Reference proteome</keyword>
<dbReference type="InterPro" id="IPR007803">
    <property type="entry name" value="Asp/Arg/Pro-Hydrxlase"/>
</dbReference>
<keyword evidence="2" id="KW-0223">Dioxygenase</keyword>
<dbReference type="SUPFAM" id="SSF48452">
    <property type="entry name" value="TPR-like"/>
    <property type="match status" value="1"/>
</dbReference>
<evidence type="ECO:0000256" key="2">
    <source>
        <dbReference type="ARBA" id="ARBA00022964"/>
    </source>
</evidence>
<evidence type="ECO:0000259" key="4">
    <source>
        <dbReference type="Pfam" id="PF05118"/>
    </source>
</evidence>
<dbReference type="InterPro" id="IPR027443">
    <property type="entry name" value="IPNS-like_sf"/>
</dbReference>
<proteinExistence type="inferred from homology"/>
<evidence type="ECO:0000256" key="3">
    <source>
        <dbReference type="ARBA" id="ARBA00023002"/>
    </source>
</evidence>
<dbReference type="PANTHER" id="PTHR46332">
    <property type="entry name" value="ASPARTATE BETA-HYDROXYLASE DOMAIN-CONTAINING PROTEIN 2"/>
    <property type="match status" value="1"/>
</dbReference>
<name>A0ABT0AWM1_9SPHN</name>
<dbReference type="SUPFAM" id="SSF51197">
    <property type="entry name" value="Clavaminate synthase-like"/>
    <property type="match status" value="1"/>
</dbReference>
<evidence type="ECO:0000313" key="5">
    <source>
        <dbReference type="EMBL" id="MCJ2177233.1"/>
    </source>
</evidence>
<organism evidence="5 6">
    <name type="scientific">Novosphingobium album</name>
    <name type="common">ex Hu et al. 2023</name>
    <dbReference type="NCBI Taxonomy" id="2930093"/>
    <lineage>
        <taxon>Bacteria</taxon>
        <taxon>Pseudomonadati</taxon>
        <taxon>Pseudomonadota</taxon>
        <taxon>Alphaproteobacteria</taxon>
        <taxon>Sphingomonadales</taxon>
        <taxon>Sphingomonadaceae</taxon>
        <taxon>Novosphingobium</taxon>
    </lineage>
</organism>
<dbReference type="Gene3D" id="1.25.40.10">
    <property type="entry name" value="Tetratricopeptide repeat domain"/>
    <property type="match status" value="1"/>
</dbReference>
<reference evidence="5" key="1">
    <citation type="submission" date="2022-03" db="EMBL/GenBank/DDBJ databases">
        <title>Identification of a novel bacterium isolated from mangrove sediments.</title>
        <authorList>
            <person name="Pan X."/>
        </authorList>
    </citation>
    <scope>NUCLEOTIDE SEQUENCE</scope>
    <source>
        <strain evidence="5">B2580</strain>
    </source>
</reference>
<evidence type="ECO:0000256" key="1">
    <source>
        <dbReference type="ARBA" id="ARBA00007730"/>
    </source>
</evidence>
<dbReference type="RefSeq" id="WP_243990051.1">
    <property type="nucleotide sequence ID" value="NZ_JALHLE010000002.1"/>
</dbReference>
<sequence>MTSAPAFADVDRLVAAGQLPAAAQQLEDLLADHPATGGEAAAHWLKLAGLRRALRQPRRALDAVHRALELVPLDFMALVMRAGLLERLGDPGAGEAWAEAILQKPDTPLAPPLAAALAAGEAFHAAWQAEREQRLTQAGRDAASAADEDQNWRIARFRDNVLRKTRVYHSQPTHFHYPGLVEREFHPRHTTPWLAELEAGFEDIREEMLALLKSGRAELEPYIQYEEREALDQWRPLNRNTDWSAIHLLKQGVEVPENAVQAPRTMEILSRIPQPRVPGASPNAMFSLLAPRTAIPPHVGVDNTRLVCHLPLVVPEGCWFRVGAETRMWREGEAFAFDDTMEHEALNPSDALRVVLIFDAWHPGLSEVERQAVAAMIASEGAPAGQG</sequence>
<dbReference type="InterPro" id="IPR011990">
    <property type="entry name" value="TPR-like_helical_dom_sf"/>
</dbReference>
<evidence type="ECO:0000313" key="6">
    <source>
        <dbReference type="Proteomes" id="UP001162880"/>
    </source>
</evidence>
<comment type="caution">
    <text evidence="5">The sequence shown here is derived from an EMBL/GenBank/DDBJ whole genome shotgun (WGS) entry which is preliminary data.</text>
</comment>
<dbReference type="InterPro" id="IPR051821">
    <property type="entry name" value="Asp/Asn_beta-hydroxylase"/>
</dbReference>
<gene>
    <name evidence="5" type="ORF">MTR64_01515</name>
</gene>
<accession>A0ABT0AWM1</accession>
<keyword evidence="3" id="KW-0560">Oxidoreductase</keyword>
<dbReference type="Proteomes" id="UP001162880">
    <property type="component" value="Unassembled WGS sequence"/>
</dbReference>
<dbReference type="EMBL" id="JALHLE010000002">
    <property type="protein sequence ID" value="MCJ2177233.1"/>
    <property type="molecule type" value="Genomic_DNA"/>
</dbReference>
<comment type="similarity">
    <text evidence="1">Belongs to the aspartyl/asparaginyl beta-hydroxylase family.</text>
</comment>